<evidence type="ECO:0000313" key="2">
    <source>
        <dbReference type="Proteomes" id="UP000193570"/>
    </source>
</evidence>
<name>A0A1X6ZGJ0_9RHOB</name>
<dbReference type="AlphaFoldDB" id="A0A1X6ZGJ0"/>
<protein>
    <submittedName>
        <fullName evidence="1">Uncharacterized protein</fullName>
    </submittedName>
</protein>
<sequence length="109" mass="12405">MALITFEDRVSELEEDRDAIAETLRSIRTELTELRSRAEAGDLGERTETARLLGDVRYWLKAARETEGEIAAFRKEKAGIAYGYGLDLDAARNEVRCRIHRLRKCCASD</sequence>
<dbReference type="RefSeq" id="WP_085792194.1">
    <property type="nucleotide sequence ID" value="NZ_FWFK01000004.1"/>
</dbReference>
<dbReference type="OrthoDB" id="7873197at2"/>
<reference evidence="1 2" key="1">
    <citation type="submission" date="2017-03" db="EMBL/GenBank/DDBJ databases">
        <authorList>
            <person name="Afonso C.L."/>
            <person name="Miller P.J."/>
            <person name="Scott M.A."/>
            <person name="Spackman E."/>
            <person name="Goraichik I."/>
            <person name="Dimitrov K.M."/>
            <person name="Suarez D.L."/>
            <person name="Swayne D.E."/>
        </authorList>
    </citation>
    <scope>NUCLEOTIDE SEQUENCE [LARGE SCALE GENOMIC DNA]</scope>
    <source>
        <strain evidence="1 2">CECT 8625</strain>
    </source>
</reference>
<keyword evidence="2" id="KW-1185">Reference proteome</keyword>
<evidence type="ECO:0000313" key="1">
    <source>
        <dbReference type="EMBL" id="SLN50684.1"/>
    </source>
</evidence>
<organism evidence="1 2">
    <name type="scientific">Roseivivax jejudonensis</name>
    <dbReference type="NCBI Taxonomy" id="1529041"/>
    <lineage>
        <taxon>Bacteria</taxon>
        <taxon>Pseudomonadati</taxon>
        <taxon>Pseudomonadota</taxon>
        <taxon>Alphaproteobacteria</taxon>
        <taxon>Rhodobacterales</taxon>
        <taxon>Roseobacteraceae</taxon>
        <taxon>Roseivivax</taxon>
    </lineage>
</organism>
<gene>
    <name evidence="1" type="ORF">ROJ8625_02511</name>
</gene>
<dbReference type="Proteomes" id="UP000193570">
    <property type="component" value="Unassembled WGS sequence"/>
</dbReference>
<dbReference type="EMBL" id="FWFK01000004">
    <property type="protein sequence ID" value="SLN50684.1"/>
    <property type="molecule type" value="Genomic_DNA"/>
</dbReference>
<accession>A0A1X6ZGJ0</accession>
<proteinExistence type="predicted"/>